<name>A0A2D0KKG8_9GAMM</name>
<dbReference type="InterPro" id="IPR006949">
    <property type="entry name" value="Barrel_Baseplate_J-like"/>
</dbReference>
<dbReference type="RefSeq" id="WP_099125845.1">
    <property type="nucleotide sequence ID" value="NZ_CAWNRH010000117.1"/>
</dbReference>
<evidence type="ECO:0000313" key="3">
    <source>
        <dbReference type="Proteomes" id="UP000222366"/>
    </source>
</evidence>
<feature type="domain" description="Baseplate protein J-like barrel" evidence="1">
    <location>
        <begin position="100"/>
        <end position="177"/>
    </location>
</feature>
<keyword evidence="3" id="KW-1185">Reference proteome</keyword>
<dbReference type="EMBL" id="NJAJ01000041">
    <property type="protein sequence ID" value="PHM63934.1"/>
    <property type="molecule type" value="Genomic_DNA"/>
</dbReference>
<dbReference type="AlphaFoldDB" id="A0A2D0KKG8"/>
<dbReference type="Proteomes" id="UP000222366">
    <property type="component" value="Unassembled WGS sequence"/>
</dbReference>
<evidence type="ECO:0000259" key="1">
    <source>
        <dbReference type="Pfam" id="PF04865"/>
    </source>
</evidence>
<accession>A0A2D0KKG8</accession>
<dbReference type="Pfam" id="PF04865">
    <property type="entry name" value="Baseplate_J"/>
    <property type="match status" value="1"/>
</dbReference>
<protein>
    <submittedName>
        <fullName evidence="2">Bacteriophage protein</fullName>
    </submittedName>
</protein>
<gene>
    <name evidence="2" type="ORF">Xsto_03464</name>
</gene>
<reference evidence="2 3" key="1">
    <citation type="journal article" date="2017" name="Nat. Microbiol.">
        <title>Natural product diversity associated with the nematode symbionts Photorhabdus and Xenorhabdus.</title>
        <authorList>
            <person name="Tobias N.J."/>
            <person name="Wolff H."/>
            <person name="Djahanschiri B."/>
            <person name="Grundmann F."/>
            <person name="Kronenwerth M."/>
            <person name="Shi Y.M."/>
            <person name="Simonyi S."/>
            <person name="Grun P."/>
            <person name="Shapiro-Ilan D."/>
            <person name="Pidot S.J."/>
            <person name="Stinear T.P."/>
            <person name="Ebersberger I."/>
            <person name="Bode H.B."/>
        </authorList>
    </citation>
    <scope>NUCLEOTIDE SEQUENCE [LARGE SCALE GENOMIC DNA]</scope>
    <source>
        <strain evidence="2 3">DSM 17904</strain>
    </source>
</reference>
<sequence length="397" mass="43553">MIPKLQMTPQGILAPPTQEVIDGWWQVLKGCFGDNLNTDMKTPQGQLVTTLTAIITDERNFFIHLLNSFDPRYADGLMQDALGYIYFLQRKPATQSVAEVTINGLVNTAIPVGFQVADNAGRTWSTQVESAIGEDGLVTVHVYCDVVGRIETAAESINRIVKAVAGIDSVINKQAAIVGKEAESRQEFELRRQQSVAVNAKNTNAATQGAIGNLKGVIDCYVIDNPSNETKTVGFTNYPLIRNSIAVSVVGGDDNEIARHILSKAGSGCSFVGNNTVKYEDTENFPYMPPRYEVTFIRPHHIPVEFIITFEDKLKLTHQDKEAIRQAVMNEFTTGRGKGRIAKKLIASDYICVVAQAATERLIAVQVARKGEAVANYLEFGIDEFPVLSVDDIRIAS</sequence>
<comment type="caution">
    <text evidence="2">The sequence shown here is derived from an EMBL/GenBank/DDBJ whole genome shotgun (WGS) entry which is preliminary data.</text>
</comment>
<proteinExistence type="predicted"/>
<organism evidence="2 3">
    <name type="scientific">Xenorhabdus stockiae</name>
    <dbReference type="NCBI Taxonomy" id="351614"/>
    <lineage>
        <taxon>Bacteria</taxon>
        <taxon>Pseudomonadati</taxon>
        <taxon>Pseudomonadota</taxon>
        <taxon>Gammaproteobacteria</taxon>
        <taxon>Enterobacterales</taxon>
        <taxon>Morganellaceae</taxon>
        <taxon>Xenorhabdus</taxon>
    </lineage>
</organism>
<evidence type="ECO:0000313" key="2">
    <source>
        <dbReference type="EMBL" id="PHM63934.1"/>
    </source>
</evidence>